<sequence length="107" mass="12177">MKIYKNDQVVVISGKDKGKIGQVLQVFPKKQQVIVKDVNKITKHHKPSQTRSEGGIEIYEGPIHVSNVALLIKKESKGKKAQFSKIGYRFTKDNKKVRFAKKTNKDL</sequence>
<keyword evidence="5" id="KW-0699">rRNA-binding</keyword>
<dbReference type="CDD" id="cd06089">
    <property type="entry name" value="KOW_RPL26"/>
    <property type="match status" value="1"/>
</dbReference>
<dbReference type="PANTHER" id="PTHR12903">
    <property type="entry name" value="MITOCHONDRIAL RIBOSOMAL PROTEIN L24"/>
    <property type="match status" value="1"/>
</dbReference>
<dbReference type="InterPro" id="IPR057264">
    <property type="entry name" value="Ribosomal_uL24_C"/>
</dbReference>
<evidence type="ECO:0000313" key="8">
    <source>
        <dbReference type="EMBL" id="VEU59737.1"/>
    </source>
</evidence>
<dbReference type="InterPro" id="IPR014722">
    <property type="entry name" value="Rib_uL2_dom2"/>
</dbReference>
<gene>
    <name evidence="5 8" type="primary">rplX</name>
    <name evidence="8" type="ORF">NCTC10166_00721</name>
</gene>
<name>A0A449A694_9BACT</name>
<keyword evidence="3 5" id="KW-0687">Ribonucleoprotein</keyword>
<dbReference type="GO" id="GO:1990904">
    <property type="term" value="C:ribonucleoprotein complex"/>
    <property type="evidence" value="ECO:0007669"/>
    <property type="project" value="UniProtKB-KW"/>
</dbReference>
<dbReference type="SMART" id="SM00739">
    <property type="entry name" value="KOW"/>
    <property type="match status" value="1"/>
</dbReference>
<comment type="function">
    <text evidence="5">One of two assembly initiator proteins, it binds directly to the 5'-end of the 23S rRNA, where it nucleates assembly of the 50S subunit.</text>
</comment>
<dbReference type="GO" id="GO:0006412">
    <property type="term" value="P:translation"/>
    <property type="evidence" value="ECO:0007669"/>
    <property type="project" value="UniProtKB-UniRule"/>
</dbReference>
<dbReference type="OrthoDB" id="9807419at2"/>
<dbReference type="AlphaFoldDB" id="A0A449A694"/>
<protein>
    <recommendedName>
        <fullName evidence="4 5">Large ribosomal subunit protein uL24</fullName>
    </recommendedName>
</protein>
<dbReference type="RefSeq" id="WP_129720108.1">
    <property type="nucleotide sequence ID" value="NZ_LR214951.1"/>
</dbReference>
<dbReference type="GO" id="GO:0005840">
    <property type="term" value="C:ribosome"/>
    <property type="evidence" value="ECO:0007669"/>
    <property type="project" value="UniProtKB-KW"/>
</dbReference>
<dbReference type="Proteomes" id="UP000289440">
    <property type="component" value="Chromosome"/>
</dbReference>
<comment type="subunit">
    <text evidence="5">Part of the 50S ribosomal subunit.</text>
</comment>
<dbReference type="SUPFAM" id="SSF50104">
    <property type="entry name" value="Translation proteins SH3-like domain"/>
    <property type="match status" value="1"/>
</dbReference>
<reference evidence="8 9" key="1">
    <citation type="submission" date="2019-01" db="EMBL/GenBank/DDBJ databases">
        <authorList>
            <consortium name="Pathogen Informatics"/>
        </authorList>
    </citation>
    <scope>NUCLEOTIDE SEQUENCE [LARGE SCALE GENOMIC DNA]</scope>
    <source>
        <strain evidence="8 9">NCTC10166</strain>
    </source>
</reference>
<dbReference type="PROSITE" id="PS01108">
    <property type="entry name" value="RIBOSOMAL_L24"/>
    <property type="match status" value="1"/>
</dbReference>
<dbReference type="KEGG" id="mnu:NCTC10166_00721"/>
<evidence type="ECO:0000256" key="3">
    <source>
        <dbReference type="ARBA" id="ARBA00023274"/>
    </source>
</evidence>
<evidence type="ECO:0000256" key="5">
    <source>
        <dbReference type="HAMAP-Rule" id="MF_01326"/>
    </source>
</evidence>
<keyword evidence="5" id="KW-0694">RNA-binding</keyword>
<dbReference type="InterPro" id="IPR008991">
    <property type="entry name" value="Translation_prot_SH3-like_sf"/>
</dbReference>
<dbReference type="EMBL" id="LR214951">
    <property type="protein sequence ID" value="VEU59737.1"/>
    <property type="molecule type" value="Genomic_DNA"/>
</dbReference>
<evidence type="ECO:0000256" key="1">
    <source>
        <dbReference type="ARBA" id="ARBA00010618"/>
    </source>
</evidence>
<dbReference type="InterPro" id="IPR041988">
    <property type="entry name" value="Ribosomal_uL24_KOW"/>
</dbReference>
<dbReference type="Pfam" id="PF17136">
    <property type="entry name" value="ribosomal_L24"/>
    <property type="match status" value="1"/>
</dbReference>
<evidence type="ECO:0000256" key="2">
    <source>
        <dbReference type="ARBA" id="ARBA00022980"/>
    </source>
</evidence>
<dbReference type="InterPro" id="IPR005825">
    <property type="entry name" value="Ribosomal_uL24_CS"/>
</dbReference>
<evidence type="ECO:0000256" key="4">
    <source>
        <dbReference type="ARBA" id="ARBA00035206"/>
    </source>
</evidence>
<proteinExistence type="inferred from homology"/>
<dbReference type="GO" id="GO:0019843">
    <property type="term" value="F:rRNA binding"/>
    <property type="evidence" value="ECO:0007669"/>
    <property type="project" value="UniProtKB-UniRule"/>
</dbReference>
<feature type="domain" description="KOW" evidence="7">
    <location>
        <begin position="2"/>
        <end position="29"/>
    </location>
</feature>
<evidence type="ECO:0000256" key="6">
    <source>
        <dbReference type="RuleBase" id="RU003477"/>
    </source>
</evidence>
<dbReference type="GO" id="GO:0003735">
    <property type="term" value="F:structural constituent of ribosome"/>
    <property type="evidence" value="ECO:0007669"/>
    <property type="project" value="InterPro"/>
</dbReference>
<dbReference type="InterPro" id="IPR005824">
    <property type="entry name" value="KOW"/>
</dbReference>
<organism evidence="8 9">
    <name type="scientific">Mesomycoplasma neurolyticum</name>
    <dbReference type="NCBI Taxonomy" id="2120"/>
    <lineage>
        <taxon>Bacteria</taxon>
        <taxon>Bacillati</taxon>
        <taxon>Mycoplasmatota</taxon>
        <taxon>Mycoplasmoidales</taxon>
        <taxon>Metamycoplasmataceae</taxon>
        <taxon>Mesomycoplasma</taxon>
    </lineage>
</organism>
<keyword evidence="2 5" id="KW-0689">Ribosomal protein</keyword>
<evidence type="ECO:0000259" key="7">
    <source>
        <dbReference type="SMART" id="SM00739"/>
    </source>
</evidence>
<comment type="similarity">
    <text evidence="1 5 6">Belongs to the universal ribosomal protein uL24 family.</text>
</comment>
<dbReference type="NCBIfam" id="TIGR01079">
    <property type="entry name" value="rplX_bact"/>
    <property type="match status" value="1"/>
</dbReference>
<dbReference type="Gene3D" id="2.30.30.30">
    <property type="match status" value="1"/>
</dbReference>
<dbReference type="Pfam" id="PF00467">
    <property type="entry name" value="KOW"/>
    <property type="match status" value="1"/>
</dbReference>
<comment type="function">
    <text evidence="5">One of the proteins that surrounds the polypeptide exit tunnel on the outside of the subunit.</text>
</comment>
<keyword evidence="9" id="KW-1185">Reference proteome</keyword>
<dbReference type="InterPro" id="IPR003256">
    <property type="entry name" value="Ribosomal_uL24"/>
</dbReference>
<accession>A0A449A694</accession>
<evidence type="ECO:0000313" key="9">
    <source>
        <dbReference type="Proteomes" id="UP000289440"/>
    </source>
</evidence>
<dbReference type="HAMAP" id="MF_01326_B">
    <property type="entry name" value="Ribosomal_uL24_B"/>
    <property type="match status" value="1"/>
</dbReference>